<evidence type="ECO:0000313" key="2">
    <source>
        <dbReference type="WBParaSite" id="ES5_v2.g29785.t1"/>
    </source>
</evidence>
<accession>A0AC34GJG9</accession>
<protein>
    <submittedName>
        <fullName evidence="2">Uncharacterized protein</fullName>
    </submittedName>
</protein>
<reference evidence="2" key="1">
    <citation type="submission" date="2022-11" db="UniProtKB">
        <authorList>
            <consortium name="WormBaseParasite"/>
        </authorList>
    </citation>
    <scope>IDENTIFICATION</scope>
</reference>
<dbReference type="Proteomes" id="UP000887579">
    <property type="component" value="Unplaced"/>
</dbReference>
<proteinExistence type="predicted"/>
<organism evidence="1 2">
    <name type="scientific">Panagrolaimus sp. ES5</name>
    <dbReference type="NCBI Taxonomy" id="591445"/>
    <lineage>
        <taxon>Eukaryota</taxon>
        <taxon>Metazoa</taxon>
        <taxon>Ecdysozoa</taxon>
        <taxon>Nematoda</taxon>
        <taxon>Chromadorea</taxon>
        <taxon>Rhabditida</taxon>
        <taxon>Tylenchina</taxon>
        <taxon>Panagrolaimomorpha</taxon>
        <taxon>Panagrolaimoidea</taxon>
        <taxon>Panagrolaimidae</taxon>
        <taxon>Panagrolaimus</taxon>
    </lineage>
</organism>
<dbReference type="WBParaSite" id="ES5_v2.g29785.t1">
    <property type="protein sequence ID" value="ES5_v2.g29785.t1"/>
    <property type="gene ID" value="ES5_v2.g29785"/>
</dbReference>
<name>A0AC34GJG9_9BILA</name>
<evidence type="ECO:0000313" key="1">
    <source>
        <dbReference type="Proteomes" id="UP000887579"/>
    </source>
</evidence>
<sequence>MTLMASKRPTSGDKLIVKTENIKRKKLQEAAASSSSNSEEEDSLSETSDSDEDESDHNPTALKPIKEFGVDINVKPAKEEGEEKEAKTKVS</sequence>